<dbReference type="STRING" id="1457154.CAPSK01_004416"/>
<dbReference type="AlphaFoldDB" id="A0A084XUW1"/>
<feature type="region of interest" description="Disordered" evidence="1">
    <location>
        <begin position="1104"/>
        <end position="1124"/>
    </location>
</feature>
<feature type="compositionally biased region" description="Basic and acidic residues" evidence="1">
    <location>
        <begin position="1115"/>
        <end position="1124"/>
    </location>
</feature>
<evidence type="ECO:0000256" key="1">
    <source>
        <dbReference type="SAM" id="MobiDB-lite"/>
    </source>
</evidence>
<comment type="caution">
    <text evidence="3">The sequence shown here is derived from an EMBL/GenBank/DDBJ whole genome shotgun (WGS) entry which is preliminary data.</text>
</comment>
<proteinExistence type="predicted"/>
<sequence length="1124" mass="123898">MKQLIGCLLLVLLTTAWGGTKEEEDAEAQRDTQELFLRIKAMQAEKERRAKTLPYPDATQDIPLPQGPEWISDWRRDEQNRFAGYLDGPEIDTLLVPFQVQANGIDTANRSLMTASLAQALSGSLKIADPYLVARALGDGERRLDPQNVLRLATQLGAKRIVWCWVGHKNDDRLHLYFQVQTREGAGAFKEATNLPGTLIDNLQFSNELPPINVFRQHLPKIVETLGFRYATPPTVPPGPLAAELPVGIAALAEASPGAASDALYLQLLGSLVPADAPRLRELLYERSLLIAWQLPADQPATRRLLARAYQGLHMRPAALAALRPEPTVAGSAAPTTAVDSPNAEDRALVASLNGNLPAIEQALTEIPLSPQRVMAEIEATDIRFAYDRDRARHAQARQAFLATLPADWRPFVARRFADADPVKLHRFDNYATLLVLGQTFPEAGAGIEQQRLGWQVTGRSEAADLDLALGAYFSPALAGVDRRRCCDSSQWRLDRLDVLDFLVQSGVANVIYKAQRMAVTQALPRETLDYINAVDALFGTHPAIMRVRAIAENDLAKRAAGQVRQSMLNKAELSAERARYWENNTAHVPYDRPSHVTRLYYVADPHGRNKPDPLGLATAHATLVNARFDSAPLVATFHLTKDVTERDRLLQEMAGRFVGDSTVVLLKTGLLLAQGNRRAAMDILAAELLSKPESDDFYVRLGDLLLGERRYREAADVFASLPALTDGSANSLAIGNYAYRAGSRFYQRGETDLAIPFFRIAAAQNNGSQAEMISRARLALLDEAYLPALAALFESVQRYSQPRDIADYLSLLYLVGQSAAADNGFQSLATRVSAPDVWRAALVGNQRRGLDERGLIEWSKPFGRSQGPQVQRLAAEFLAMALVTDRVPSPEASQAIDRLLQLQSSHRSDLSFVVEGLAALKRKDFPAAREALSQTDEAQAGAGPRPARTILAYYAIAAMKSGQQAETEQFVAAIPEEQQDLDYWLAKSVVAALSGKAEAVANFRQAVNHLNEKQLRLLGAEYQLADVAQMLADLTGDNEFRKLALEVARFNQKTHPWEGWSYAWEAALTDNRARRAVALVKAVYLDRQSEMLSRLPPKEIEAALRSTRKTPPFRPDKKPGGTV</sequence>
<dbReference type="Proteomes" id="UP000019812">
    <property type="component" value="Unassembled WGS sequence"/>
</dbReference>
<feature type="signal peptide" evidence="2">
    <location>
        <begin position="1"/>
        <end position="18"/>
    </location>
</feature>
<evidence type="ECO:0000256" key="2">
    <source>
        <dbReference type="SAM" id="SignalP"/>
    </source>
</evidence>
<gene>
    <name evidence="3" type="ORF">CAPSK01_004416</name>
</gene>
<reference evidence="3 4" key="1">
    <citation type="submission" date="2014-07" db="EMBL/GenBank/DDBJ databases">
        <title>Expanding our view of genomic diversity in Candidatus Accumulibacter clades.</title>
        <authorList>
            <person name="Skennerton C.T."/>
            <person name="Barr J.J."/>
            <person name="Slater F.R."/>
            <person name="Bond P.L."/>
            <person name="Tyson G.W."/>
        </authorList>
    </citation>
    <scope>NUCLEOTIDE SEQUENCE [LARGE SCALE GENOMIC DNA]</scope>
    <source>
        <strain evidence="4">SK-01</strain>
    </source>
</reference>
<feature type="chain" id="PRO_5001785422" description="Tetratricopeptide repeat protein" evidence="2">
    <location>
        <begin position="19"/>
        <end position="1124"/>
    </location>
</feature>
<organism evidence="3 4">
    <name type="scientific">Candidatus Accumulibacter vicinus</name>
    <dbReference type="NCBI Taxonomy" id="2954382"/>
    <lineage>
        <taxon>Bacteria</taxon>
        <taxon>Pseudomonadati</taxon>
        <taxon>Pseudomonadota</taxon>
        <taxon>Betaproteobacteria</taxon>
        <taxon>Candidatus Accumulibacter</taxon>
    </lineage>
</organism>
<name>A0A084XUW1_9PROT</name>
<protein>
    <recommendedName>
        <fullName evidence="5">Tetratricopeptide repeat protein</fullName>
    </recommendedName>
</protein>
<dbReference type="EMBL" id="JDSS02000045">
    <property type="protein sequence ID" value="KFB66255.1"/>
    <property type="molecule type" value="Genomic_DNA"/>
</dbReference>
<evidence type="ECO:0008006" key="5">
    <source>
        <dbReference type="Google" id="ProtNLM"/>
    </source>
</evidence>
<evidence type="ECO:0000313" key="4">
    <source>
        <dbReference type="Proteomes" id="UP000019812"/>
    </source>
</evidence>
<dbReference type="RefSeq" id="WP_034930566.1">
    <property type="nucleotide sequence ID" value="NZ_JDSS02000045.1"/>
</dbReference>
<keyword evidence="2" id="KW-0732">Signal</keyword>
<accession>A0A084XUW1</accession>
<evidence type="ECO:0000313" key="3">
    <source>
        <dbReference type="EMBL" id="KFB66255.1"/>
    </source>
</evidence>